<dbReference type="EMBL" id="JARKNE010000008">
    <property type="protein sequence ID" value="KAK5811281.1"/>
    <property type="molecule type" value="Genomic_DNA"/>
</dbReference>
<comment type="caution">
    <text evidence="2">The sequence shown here is derived from an EMBL/GenBank/DDBJ whole genome shotgun (WGS) entry which is preliminary data.</text>
</comment>
<accession>A0ABR0NY38</accession>
<gene>
    <name evidence="2" type="ORF">PVK06_026609</name>
</gene>
<reference evidence="2 3" key="1">
    <citation type="submission" date="2023-03" db="EMBL/GenBank/DDBJ databases">
        <title>WGS of Gossypium arboreum.</title>
        <authorList>
            <person name="Yu D."/>
        </authorList>
    </citation>
    <scope>NUCLEOTIDE SEQUENCE [LARGE SCALE GENOMIC DNA]</scope>
    <source>
        <tissue evidence="2">Leaf</tissue>
    </source>
</reference>
<name>A0ABR0NY38_GOSAR</name>
<evidence type="ECO:0000256" key="1">
    <source>
        <dbReference type="SAM" id="MobiDB-lite"/>
    </source>
</evidence>
<organism evidence="2 3">
    <name type="scientific">Gossypium arboreum</name>
    <name type="common">Tree cotton</name>
    <name type="synonym">Gossypium nanking</name>
    <dbReference type="NCBI Taxonomy" id="29729"/>
    <lineage>
        <taxon>Eukaryota</taxon>
        <taxon>Viridiplantae</taxon>
        <taxon>Streptophyta</taxon>
        <taxon>Embryophyta</taxon>
        <taxon>Tracheophyta</taxon>
        <taxon>Spermatophyta</taxon>
        <taxon>Magnoliopsida</taxon>
        <taxon>eudicotyledons</taxon>
        <taxon>Gunneridae</taxon>
        <taxon>Pentapetalae</taxon>
        <taxon>rosids</taxon>
        <taxon>malvids</taxon>
        <taxon>Malvales</taxon>
        <taxon>Malvaceae</taxon>
        <taxon>Malvoideae</taxon>
        <taxon>Gossypium</taxon>
    </lineage>
</organism>
<evidence type="ECO:0000313" key="2">
    <source>
        <dbReference type="EMBL" id="KAK5811281.1"/>
    </source>
</evidence>
<proteinExistence type="predicted"/>
<evidence type="ECO:0000313" key="3">
    <source>
        <dbReference type="Proteomes" id="UP001358586"/>
    </source>
</evidence>
<dbReference type="Proteomes" id="UP001358586">
    <property type="component" value="Chromosome 8"/>
</dbReference>
<sequence>MTKGLGADGARGSRTTKGLGYRWYRGSRTTRGLGSRWCPRLPHNEGPRLPMVADGVRGSHTSKHQGADGGRGSRTTKGLGADSPEALARPKAYVPIVSRLPHNQGPRCRWCSRLPYDQGPRLPMVPRKPHNQGPRLSVVTEAPALPRYQGVDGARGFCTTKGLVGRWCPRLPHIQAPRCARGSRTIKAQVTDGTRGSRTTRGLGYRWYPRLPHDQGPRLPIVSEAPAHRITKVPMVAEDPARLRA</sequence>
<keyword evidence="3" id="KW-1185">Reference proteome</keyword>
<feature type="region of interest" description="Disordered" evidence="1">
    <location>
        <begin position="35"/>
        <end position="83"/>
    </location>
</feature>
<protein>
    <submittedName>
        <fullName evidence="2">Uncharacterized protein</fullName>
    </submittedName>
</protein>